<feature type="transmembrane region" description="Helical" evidence="5">
    <location>
        <begin position="74"/>
        <end position="96"/>
    </location>
</feature>
<feature type="domain" description="EamA" evidence="6">
    <location>
        <begin position="166"/>
        <end position="298"/>
    </location>
</feature>
<evidence type="ECO:0000256" key="2">
    <source>
        <dbReference type="ARBA" id="ARBA00022692"/>
    </source>
</evidence>
<dbReference type="PANTHER" id="PTHR32322:SF9">
    <property type="entry name" value="AMINO-ACID METABOLITE EFFLUX PUMP-RELATED"/>
    <property type="match status" value="1"/>
</dbReference>
<dbReference type="GO" id="GO:0016020">
    <property type="term" value="C:membrane"/>
    <property type="evidence" value="ECO:0007669"/>
    <property type="project" value="UniProtKB-SubCell"/>
</dbReference>
<sequence length="318" mass="32617">MPSMRSTITPAMSARDWSLLLTLSLLWGGSFFFVGVAVQALPPLTIVAVRVGLAAPVLWLAIRALRIPIPRDPRVWAAFVVMGILNNVIPFTLIVWGQTQIASGLASILNATTPLFTVLVAGLLLSDERLSARKGAGVAIGFAGAVVLIGGDALGLADGAPVLAQAAILAASLSYAVAGTFGRRFARLGVAPMVTAAGQVTGSSLVLVPLALLVDQPWTLPAPDLSVVAALVALAVVSTALAYGLYFRILGTAGATNLLLVTFLIPVTANLLGILVLGETLGVEHLVGMALIGLGLAVMDGRPGRWLRGALGRTEAGV</sequence>
<evidence type="ECO:0000259" key="6">
    <source>
        <dbReference type="Pfam" id="PF00892"/>
    </source>
</evidence>
<evidence type="ECO:0000256" key="1">
    <source>
        <dbReference type="ARBA" id="ARBA00004141"/>
    </source>
</evidence>
<comment type="subcellular location">
    <subcellularLocation>
        <location evidence="1">Membrane</location>
        <topology evidence="1">Multi-pass membrane protein</topology>
    </subcellularLocation>
</comment>
<gene>
    <name evidence="7" type="ORF">GGD89_002023</name>
</gene>
<keyword evidence="2 5" id="KW-0812">Transmembrane</keyword>
<comment type="caution">
    <text evidence="7">The sequence shown here is derived from an EMBL/GenBank/DDBJ whole genome shotgun (WGS) entry which is preliminary data.</text>
</comment>
<keyword evidence="3 5" id="KW-1133">Transmembrane helix</keyword>
<evidence type="ECO:0000256" key="4">
    <source>
        <dbReference type="ARBA" id="ARBA00023136"/>
    </source>
</evidence>
<keyword evidence="4 5" id="KW-0472">Membrane</keyword>
<feature type="transmembrane region" description="Helical" evidence="5">
    <location>
        <begin position="137"/>
        <end position="156"/>
    </location>
</feature>
<dbReference type="RefSeq" id="WP_246423024.1">
    <property type="nucleotide sequence ID" value="NZ_JACIGK010000013.1"/>
</dbReference>
<name>A0A7W6RDE3_9PROT</name>
<dbReference type="InterPro" id="IPR000620">
    <property type="entry name" value="EamA_dom"/>
</dbReference>
<dbReference type="PANTHER" id="PTHR32322">
    <property type="entry name" value="INNER MEMBRANE TRANSPORTER"/>
    <property type="match status" value="1"/>
</dbReference>
<dbReference type="EMBL" id="JACIGK010000013">
    <property type="protein sequence ID" value="MBB4266392.1"/>
    <property type="molecule type" value="Genomic_DNA"/>
</dbReference>
<dbReference type="Proteomes" id="UP000554286">
    <property type="component" value="Unassembled WGS sequence"/>
</dbReference>
<reference evidence="7 8" key="1">
    <citation type="submission" date="2020-08" db="EMBL/GenBank/DDBJ databases">
        <title>Genome sequencing of Purple Non-Sulfur Bacteria from various extreme environments.</title>
        <authorList>
            <person name="Mayer M."/>
        </authorList>
    </citation>
    <scope>NUCLEOTIDE SEQUENCE [LARGE SCALE GENOMIC DNA]</scope>
    <source>
        <strain evidence="7 8">JA131</strain>
    </source>
</reference>
<dbReference type="InterPro" id="IPR037185">
    <property type="entry name" value="EmrE-like"/>
</dbReference>
<accession>A0A7W6RDE3</accession>
<keyword evidence="8" id="KW-1185">Reference proteome</keyword>
<feature type="transmembrane region" description="Helical" evidence="5">
    <location>
        <begin position="44"/>
        <end position="62"/>
    </location>
</feature>
<dbReference type="Pfam" id="PF00892">
    <property type="entry name" value="EamA"/>
    <property type="match status" value="2"/>
</dbReference>
<feature type="transmembrane region" description="Helical" evidence="5">
    <location>
        <begin position="102"/>
        <end position="125"/>
    </location>
</feature>
<feature type="domain" description="EamA" evidence="6">
    <location>
        <begin position="19"/>
        <end position="149"/>
    </location>
</feature>
<organism evidence="7 8">
    <name type="scientific">Roseospira visakhapatnamensis</name>
    <dbReference type="NCBI Taxonomy" id="390880"/>
    <lineage>
        <taxon>Bacteria</taxon>
        <taxon>Pseudomonadati</taxon>
        <taxon>Pseudomonadota</taxon>
        <taxon>Alphaproteobacteria</taxon>
        <taxon>Rhodospirillales</taxon>
        <taxon>Rhodospirillaceae</taxon>
        <taxon>Roseospira</taxon>
    </lineage>
</organism>
<evidence type="ECO:0000256" key="5">
    <source>
        <dbReference type="SAM" id="Phobius"/>
    </source>
</evidence>
<evidence type="ECO:0000313" key="7">
    <source>
        <dbReference type="EMBL" id="MBB4266392.1"/>
    </source>
</evidence>
<dbReference type="SUPFAM" id="SSF103481">
    <property type="entry name" value="Multidrug resistance efflux transporter EmrE"/>
    <property type="match status" value="2"/>
</dbReference>
<proteinExistence type="predicted"/>
<feature type="transmembrane region" description="Helical" evidence="5">
    <location>
        <begin position="193"/>
        <end position="213"/>
    </location>
</feature>
<feature type="transmembrane region" description="Helical" evidence="5">
    <location>
        <begin position="20"/>
        <end position="38"/>
    </location>
</feature>
<dbReference type="InterPro" id="IPR050638">
    <property type="entry name" value="AA-Vitamin_Transporters"/>
</dbReference>
<feature type="transmembrane region" description="Helical" evidence="5">
    <location>
        <begin position="162"/>
        <end position="181"/>
    </location>
</feature>
<feature type="transmembrane region" description="Helical" evidence="5">
    <location>
        <begin position="258"/>
        <end position="277"/>
    </location>
</feature>
<dbReference type="AlphaFoldDB" id="A0A7W6RDE3"/>
<feature type="transmembrane region" description="Helical" evidence="5">
    <location>
        <begin position="225"/>
        <end position="246"/>
    </location>
</feature>
<protein>
    <submittedName>
        <fullName evidence="7">Drug/metabolite transporter (DMT)-like permease</fullName>
    </submittedName>
</protein>
<evidence type="ECO:0000313" key="8">
    <source>
        <dbReference type="Proteomes" id="UP000554286"/>
    </source>
</evidence>
<feature type="transmembrane region" description="Helical" evidence="5">
    <location>
        <begin position="283"/>
        <end position="299"/>
    </location>
</feature>
<evidence type="ECO:0000256" key="3">
    <source>
        <dbReference type="ARBA" id="ARBA00022989"/>
    </source>
</evidence>